<organism evidence="3 5">
    <name type="scientific">Ardenticatena maritima</name>
    <dbReference type="NCBI Taxonomy" id="872965"/>
    <lineage>
        <taxon>Bacteria</taxon>
        <taxon>Bacillati</taxon>
        <taxon>Chloroflexota</taxon>
        <taxon>Ardenticatenia</taxon>
        <taxon>Ardenticatenales</taxon>
        <taxon>Ardenticatenaceae</taxon>
        <taxon>Ardenticatena</taxon>
    </lineage>
</organism>
<keyword evidence="1" id="KW-0175">Coiled coil</keyword>
<protein>
    <submittedName>
        <fullName evidence="3">Uncharacterized protein</fullName>
    </submittedName>
</protein>
<evidence type="ECO:0000313" key="4">
    <source>
        <dbReference type="EMBL" id="KPL87607.1"/>
    </source>
</evidence>
<evidence type="ECO:0000313" key="6">
    <source>
        <dbReference type="Proteomes" id="UP000050502"/>
    </source>
</evidence>
<dbReference type="EMBL" id="LGKN01000005">
    <property type="protein sequence ID" value="KPL87607.1"/>
    <property type="molecule type" value="Genomic_DNA"/>
</dbReference>
<gene>
    <name evidence="3" type="ORF">ARMA_0921</name>
    <name evidence="4" type="ORF">SE16_08205</name>
</gene>
<reference evidence="4 6" key="2">
    <citation type="submission" date="2015-07" db="EMBL/GenBank/DDBJ databases">
        <title>Whole genome sequence of Ardenticatena maritima DSM 23922.</title>
        <authorList>
            <person name="Hemp J."/>
            <person name="Ward L.M."/>
            <person name="Pace L.A."/>
            <person name="Fischer W.W."/>
        </authorList>
    </citation>
    <scope>NUCLEOTIDE SEQUENCE [LARGE SCALE GENOMIC DNA]</scope>
    <source>
        <strain evidence="4 6">110S</strain>
    </source>
</reference>
<comment type="caution">
    <text evidence="3">The sequence shown here is derived from an EMBL/GenBank/DDBJ whole genome shotgun (WGS) entry which is preliminary data.</text>
</comment>
<dbReference type="AlphaFoldDB" id="A0A0M9UC30"/>
<dbReference type="Proteomes" id="UP000037784">
    <property type="component" value="Unassembled WGS sequence"/>
</dbReference>
<dbReference type="Proteomes" id="UP000050502">
    <property type="component" value="Unassembled WGS sequence"/>
</dbReference>
<evidence type="ECO:0000313" key="5">
    <source>
        <dbReference type="Proteomes" id="UP000037784"/>
    </source>
</evidence>
<reference evidence="5" key="3">
    <citation type="submission" date="2015-08" db="EMBL/GenBank/DDBJ databases">
        <title>Draft Genome Sequence of a Heterotrophic Facultative Anaerobic Bacterium Ardenticatena maritima Strain 110S.</title>
        <authorList>
            <person name="Kawaichi S."/>
            <person name="Yoshida T."/>
            <person name="Sako Y."/>
            <person name="Nakamura R."/>
        </authorList>
    </citation>
    <scope>NUCLEOTIDE SEQUENCE [LARGE SCALE GENOMIC DNA]</scope>
    <source>
        <strain evidence="5">110S</strain>
    </source>
</reference>
<proteinExistence type="predicted"/>
<accession>A0A0M9UC30</accession>
<evidence type="ECO:0000256" key="1">
    <source>
        <dbReference type="SAM" id="Coils"/>
    </source>
</evidence>
<dbReference type="EMBL" id="BBZA01000061">
    <property type="protein sequence ID" value="GAP62498.1"/>
    <property type="molecule type" value="Genomic_DNA"/>
</dbReference>
<keyword evidence="5" id="KW-1185">Reference proteome</keyword>
<evidence type="ECO:0000256" key="2">
    <source>
        <dbReference type="SAM" id="SignalP"/>
    </source>
</evidence>
<feature type="coiled-coil region" evidence="1">
    <location>
        <begin position="62"/>
        <end position="89"/>
    </location>
</feature>
<sequence length="225" mass="24571">MKRKWLFGLGAAALALALTAGTVFVNTSVVHADAPDGVPRGKGFWKHAAPWFGRETFNTLLAEELGISVEELEAARQRALDRALALAVEEGILSEEKADLIEARHVMRDYFDPLAVLAEQLGMTVDDVKAAMRDGSIREALATLDRQALRDAMEEAWNAAIDQALADGAISESAAERLRQMHAFSNGLGRYSAPGWYHRYTTPGFAKPHPGRGHAFGKHGFGFDR</sequence>
<keyword evidence="2" id="KW-0732">Signal</keyword>
<dbReference type="InParanoid" id="A0A0M9UC30"/>
<dbReference type="OrthoDB" id="173285at2"/>
<name>A0A0M9UC30_9CHLR</name>
<dbReference type="RefSeq" id="WP_054492415.1">
    <property type="nucleotide sequence ID" value="NZ_BBZA01000061.1"/>
</dbReference>
<evidence type="ECO:0000313" key="3">
    <source>
        <dbReference type="EMBL" id="GAP62498.1"/>
    </source>
</evidence>
<feature type="signal peptide" evidence="2">
    <location>
        <begin position="1"/>
        <end position="20"/>
    </location>
</feature>
<feature type="chain" id="PRO_5010428790" evidence="2">
    <location>
        <begin position="21"/>
        <end position="225"/>
    </location>
</feature>
<reference evidence="3 5" key="1">
    <citation type="journal article" date="2015" name="Genome Announc.">
        <title>Draft Genome Sequence of a Heterotrophic Facultative Anaerobic Thermophilic Bacterium, Ardenticatena maritima Strain 110ST.</title>
        <authorList>
            <person name="Kawaichi S."/>
            <person name="Yoshida T."/>
            <person name="Sako Y."/>
            <person name="Nakamura R."/>
        </authorList>
    </citation>
    <scope>NUCLEOTIDE SEQUENCE [LARGE SCALE GENOMIC DNA]</scope>
    <source>
        <strain evidence="3 5">110S</strain>
    </source>
</reference>